<dbReference type="Proteomes" id="UP000199017">
    <property type="component" value="Unassembled WGS sequence"/>
</dbReference>
<dbReference type="AlphaFoldDB" id="A0A1G8M5T3"/>
<dbReference type="EMBL" id="FNDU01000009">
    <property type="protein sequence ID" value="SDI62730.1"/>
    <property type="molecule type" value="Genomic_DNA"/>
</dbReference>
<evidence type="ECO:0000256" key="1">
    <source>
        <dbReference type="SAM" id="Phobius"/>
    </source>
</evidence>
<accession>A0A1G8M5T3</accession>
<keyword evidence="3" id="KW-1185">Reference proteome</keyword>
<evidence type="ECO:0000313" key="2">
    <source>
        <dbReference type="EMBL" id="SDI62730.1"/>
    </source>
</evidence>
<keyword evidence="1" id="KW-0472">Membrane</keyword>
<feature type="transmembrane region" description="Helical" evidence="1">
    <location>
        <begin position="27"/>
        <end position="45"/>
    </location>
</feature>
<proteinExistence type="predicted"/>
<dbReference type="STRING" id="930129.SAMN05216352_109203"/>
<sequence>MTALILFWVIAIASLIATIKYKKPLLLTVPFAAMGFYLIIEIARVPMPFWETVQMIFEFR</sequence>
<reference evidence="2 3" key="1">
    <citation type="submission" date="2016-10" db="EMBL/GenBank/DDBJ databases">
        <authorList>
            <person name="de Groot N.N."/>
        </authorList>
    </citation>
    <scope>NUCLEOTIDE SEQUENCE [LARGE SCALE GENOMIC DNA]</scope>
    <source>
        <strain evidence="3">P4B,CCM 7963,CECT 7998,DSM 25260,IBRC-M 10614,KCTC 13821</strain>
    </source>
</reference>
<organism evidence="2 3">
    <name type="scientific">Alteribacillus bidgolensis</name>
    <dbReference type="NCBI Taxonomy" id="930129"/>
    <lineage>
        <taxon>Bacteria</taxon>
        <taxon>Bacillati</taxon>
        <taxon>Bacillota</taxon>
        <taxon>Bacilli</taxon>
        <taxon>Bacillales</taxon>
        <taxon>Bacillaceae</taxon>
        <taxon>Alteribacillus</taxon>
    </lineage>
</organism>
<name>A0A1G8M5T3_9BACI</name>
<gene>
    <name evidence="2" type="ORF">SAMN05216352_109203</name>
</gene>
<protein>
    <submittedName>
        <fullName evidence="2">Uncharacterized protein</fullName>
    </submittedName>
</protein>
<dbReference type="OrthoDB" id="2696663at2"/>
<dbReference type="RefSeq" id="WP_091586619.1">
    <property type="nucleotide sequence ID" value="NZ_FNDU01000009.1"/>
</dbReference>
<keyword evidence="1" id="KW-0812">Transmembrane</keyword>
<evidence type="ECO:0000313" key="3">
    <source>
        <dbReference type="Proteomes" id="UP000199017"/>
    </source>
</evidence>
<keyword evidence="1" id="KW-1133">Transmembrane helix</keyword>